<evidence type="ECO:0000313" key="2">
    <source>
        <dbReference type="Proteomes" id="UP000315252"/>
    </source>
</evidence>
<dbReference type="Proteomes" id="UP000315252">
    <property type="component" value="Unassembled WGS sequence"/>
</dbReference>
<organism evidence="1 2">
    <name type="scientific">Denitrobaculum tricleocarpae</name>
    <dbReference type="NCBI Taxonomy" id="2591009"/>
    <lineage>
        <taxon>Bacteria</taxon>
        <taxon>Pseudomonadati</taxon>
        <taxon>Pseudomonadota</taxon>
        <taxon>Alphaproteobacteria</taxon>
        <taxon>Rhodospirillales</taxon>
        <taxon>Rhodospirillaceae</taxon>
        <taxon>Denitrobaculum</taxon>
    </lineage>
</organism>
<dbReference type="SUPFAM" id="SSF53187">
    <property type="entry name" value="Zn-dependent exopeptidases"/>
    <property type="match status" value="1"/>
</dbReference>
<sequence length="707" mass="76307">MALEFNGTSSRVVYSNVGNLNAGAKSILLDFFLPGSAFQINNDFFSATRNSGQDTFQNFLLQLSDEGGTNNSVRAAHFGAVTGQAYTASDVLTVGQWNRIVWTCSDCSAPSVLNTKIYVNGVSQAIFGGSTGSNLGATNGDVCIGNRAHLDRGINGQIARFALVDRVADESEVSQFELGLPPDAIFSNNDFLLKPTTTYLSNWNSVIGGNTNTASLSNVNQALDPTYGLASTSTRLTSLRQTISVTNSTPSGQSVLSGQSSLSVPAQLLTSTVVPPVADVGVSGEFDGATLDAGASSVQLSGLDATVTLVPRKFPYRNAGNDWLTVQALVSGVNSVNSIEFRLSETDFDFDQKFTPETKLWWRPVLGSKEEWTLFDNNVLANGTLSASNNSSFSTPDIYVADQPGYYYGDVVNDIGEWLSSPFVTPTSGAETDGSISTLTSIEDENGRISGPLKQHALRIADDSVLVHPKIGAKLRILAFANVHSGEMVAKWAVKGFVDWLIGSSNEAADVRRNFEVFVVWVNSTGLFLGHPVGSEFTGTFAHKNLNRDWGDFDLEASRNVRNWITSDLNNELDFIIDFHNLTWSTDDRIFRDPTSVAIEFSDAVDARYSGNITQQENTAPSGFTTYYYKINHGIEGATLEPRRGSNSLSNYQQFGSAVGAALQDMLESGAFGRFTRSSTQLPYPGMFGRVSVVGFTTVRSVITAVW</sequence>
<protein>
    <submittedName>
        <fullName evidence="1">Uncharacterized protein</fullName>
    </submittedName>
</protein>
<comment type="caution">
    <text evidence="1">The sequence shown here is derived from an EMBL/GenBank/DDBJ whole genome shotgun (WGS) entry which is preliminary data.</text>
</comment>
<keyword evidence="2" id="KW-1185">Reference proteome</keyword>
<name>A0A545TUB4_9PROT</name>
<accession>A0A545TUB4</accession>
<dbReference type="Gene3D" id="3.40.630.10">
    <property type="entry name" value="Zn peptidases"/>
    <property type="match status" value="1"/>
</dbReference>
<dbReference type="InterPro" id="IPR013320">
    <property type="entry name" value="ConA-like_dom_sf"/>
</dbReference>
<dbReference type="Gene3D" id="2.60.120.200">
    <property type="match status" value="1"/>
</dbReference>
<gene>
    <name evidence="1" type="ORF">FKG95_11680</name>
</gene>
<dbReference type="SUPFAM" id="SSF49899">
    <property type="entry name" value="Concanavalin A-like lectins/glucanases"/>
    <property type="match status" value="1"/>
</dbReference>
<evidence type="ECO:0000313" key="1">
    <source>
        <dbReference type="EMBL" id="TQV80802.1"/>
    </source>
</evidence>
<dbReference type="Pfam" id="PF13385">
    <property type="entry name" value="Laminin_G_3"/>
    <property type="match status" value="1"/>
</dbReference>
<dbReference type="RefSeq" id="WP_142896516.1">
    <property type="nucleotide sequence ID" value="NZ_ML660054.1"/>
</dbReference>
<dbReference type="AlphaFoldDB" id="A0A545TUB4"/>
<dbReference type="EMBL" id="VHSH01000003">
    <property type="protein sequence ID" value="TQV80802.1"/>
    <property type="molecule type" value="Genomic_DNA"/>
</dbReference>
<dbReference type="OrthoDB" id="6221272at2"/>
<proteinExistence type="predicted"/>
<reference evidence="1 2" key="1">
    <citation type="submission" date="2019-06" db="EMBL/GenBank/DDBJ databases">
        <title>Whole genome sequence for Rhodospirillaceae sp. R148.</title>
        <authorList>
            <person name="Wang G."/>
        </authorList>
    </citation>
    <scope>NUCLEOTIDE SEQUENCE [LARGE SCALE GENOMIC DNA]</scope>
    <source>
        <strain evidence="1 2">R148</strain>
    </source>
</reference>